<dbReference type="Proteomes" id="UP001530293">
    <property type="component" value="Unassembled WGS sequence"/>
</dbReference>
<comment type="caution">
    <text evidence="3">The sequence shown here is derived from an EMBL/GenBank/DDBJ whole genome shotgun (WGS) entry which is preliminary data.</text>
</comment>
<feature type="compositionally biased region" description="Low complexity" evidence="1">
    <location>
        <begin position="227"/>
        <end position="249"/>
    </location>
</feature>
<evidence type="ECO:0000313" key="3">
    <source>
        <dbReference type="EMBL" id="KAL3769880.1"/>
    </source>
</evidence>
<sequence length="824" mass="93469">MTSYRQRDREWCRADDDDAYASLRRCTAERKFATNASKSASLALATAIASSSSNNSNNYTDAADENSCPNVLKPPSMYSNKISMQQVVTNRRAALLQRRDTTAGVRQPPSKSTMSRIDDHRKSTNTVVDARYNTPSKSRLVSSSSVGACVASSSVAAEEEVAAATLHQCKTELRRRLLLQERQQQQHPRRTRLFTEDGMCGTTTNRGNDDVDHVGAQVREMVKRTESMATSSTMSTKTDVVDAPSSASAHSHHPPTLPPSQNHRSNIHRFLNFTSHFILLVLVLFELQDYYGNLYSPLGMVFDFISIMTERGVDMFHVGFVLAFGMRGLICAWDAANQKWRQYCHRTTILSSLQLLMYFLVVASCWLTLLPIFKDCGGSDSSNHSNNSNKFCFFIERRVSKGRFPRRIFHISSPRYSTSELVVKILYKKTKLVLMSKIQGRLMREILLAIIRPLAFRGRLRKLLKVIRYASFFAPLFGTCNKLRGHVLDMFQRRRQHNASMAARKRWIELIDAFSQQSKLERAVRTLQRRYLERREQKAQRRYALMAPQRANSNLKVACKIRRKLMEEEHLSRSRLDRMAILDSQRKMRSQVSIADKTNITHHRESSRKLKRRLLLSPKTSFAVGWKYFAVACVALEISSQIFAPMLSGELKKMPLYEFIVRVLTASSVSKCGDKGKKVAASSIFVPVMIDNSLGDSACLASSWELTAHMLATLLVPMVNAIFFLDVFITFFTGELTSSGTLVAKPIVERYIFPGIGLQLIVNPTMATITQFVKRTIGHATRVGPSLFFHLLLACFPFASYCCDQMLELVFDFVERQNKFISGR</sequence>
<evidence type="ECO:0000313" key="4">
    <source>
        <dbReference type="Proteomes" id="UP001530293"/>
    </source>
</evidence>
<name>A0ABD3N159_9STRA</name>
<evidence type="ECO:0000256" key="2">
    <source>
        <dbReference type="SAM" id="Phobius"/>
    </source>
</evidence>
<keyword evidence="2" id="KW-0812">Transmembrane</keyword>
<feature type="region of interest" description="Disordered" evidence="1">
    <location>
        <begin position="99"/>
        <end position="119"/>
    </location>
</feature>
<keyword evidence="2" id="KW-1133">Transmembrane helix</keyword>
<protein>
    <submittedName>
        <fullName evidence="3">Uncharacterized protein</fullName>
    </submittedName>
</protein>
<feature type="transmembrane region" description="Helical" evidence="2">
    <location>
        <begin position="270"/>
        <end position="287"/>
    </location>
</feature>
<keyword evidence="2" id="KW-0472">Membrane</keyword>
<gene>
    <name evidence="3" type="ORF">ACHAWU_007086</name>
</gene>
<keyword evidence="4" id="KW-1185">Reference proteome</keyword>
<dbReference type="EMBL" id="JALLBG020000049">
    <property type="protein sequence ID" value="KAL3769880.1"/>
    <property type="molecule type" value="Genomic_DNA"/>
</dbReference>
<reference evidence="3 4" key="1">
    <citation type="submission" date="2024-10" db="EMBL/GenBank/DDBJ databases">
        <title>Updated reference genomes for cyclostephanoid diatoms.</title>
        <authorList>
            <person name="Roberts W.R."/>
            <person name="Alverson A.J."/>
        </authorList>
    </citation>
    <scope>NUCLEOTIDE SEQUENCE [LARGE SCALE GENOMIC DNA]</scope>
    <source>
        <strain evidence="3 4">AJA232-27</strain>
    </source>
</reference>
<accession>A0ABD3N159</accession>
<evidence type="ECO:0000256" key="1">
    <source>
        <dbReference type="SAM" id="MobiDB-lite"/>
    </source>
</evidence>
<dbReference type="AlphaFoldDB" id="A0ABD3N159"/>
<organism evidence="3 4">
    <name type="scientific">Discostella pseudostelligera</name>
    <dbReference type="NCBI Taxonomy" id="259834"/>
    <lineage>
        <taxon>Eukaryota</taxon>
        <taxon>Sar</taxon>
        <taxon>Stramenopiles</taxon>
        <taxon>Ochrophyta</taxon>
        <taxon>Bacillariophyta</taxon>
        <taxon>Coscinodiscophyceae</taxon>
        <taxon>Thalassiosirophycidae</taxon>
        <taxon>Stephanodiscales</taxon>
        <taxon>Stephanodiscaceae</taxon>
        <taxon>Discostella</taxon>
    </lineage>
</organism>
<feature type="transmembrane region" description="Helical" evidence="2">
    <location>
        <begin position="315"/>
        <end position="335"/>
    </location>
</feature>
<feature type="transmembrane region" description="Helical" evidence="2">
    <location>
        <begin position="355"/>
        <end position="373"/>
    </location>
</feature>
<proteinExistence type="predicted"/>
<feature type="region of interest" description="Disordered" evidence="1">
    <location>
        <begin position="225"/>
        <end position="261"/>
    </location>
</feature>